<feature type="domain" description="Zn(2)-C6 fungal-type" evidence="7">
    <location>
        <begin position="23"/>
        <end position="53"/>
    </location>
</feature>
<evidence type="ECO:0000256" key="5">
    <source>
        <dbReference type="ARBA" id="ARBA00023242"/>
    </source>
</evidence>
<dbReference type="SMART" id="SM00906">
    <property type="entry name" value="Fungal_trans"/>
    <property type="match status" value="1"/>
</dbReference>
<dbReference type="CDD" id="cd12148">
    <property type="entry name" value="fungal_TF_MHR"/>
    <property type="match status" value="1"/>
</dbReference>
<keyword evidence="9" id="KW-1185">Reference proteome</keyword>
<evidence type="ECO:0000256" key="1">
    <source>
        <dbReference type="ARBA" id="ARBA00004123"/>
    </source>
</evidence>
<evidence type="ECO:0000256" key="2">
    <source>
        <dbReference type="ARBA" id="ARBA00022723"/>
    </source>
</evidence>
<organism evidence="8 9">
    <name type="scientific">Coniochaeta pulveracea</name>
    <dbReference type="NCBI Taxonomy" id="177199"/>
    <lineage>
        <taxon>Eukaryota</taxon>
        <taxon>Fungi</taxon>
        <taxon>Dikarya</taxon>
        <taxon>Ascomycota</taxon>
        <taxon>Pezizomycotina</taxon>
        <taxon>Sordariomycetes</taxon>
        <taxon>Sordariomycetidae</taxon>
        <taxon>Coniochaetales</taxon>
        <taxon>Coniochaetaceae</taxon>
        <taxon>Coniochaeta</taxon>
    </lineage>
</organism>
<dbReference type="GO" id="GO:0006351">
    <property type="term" value="P:DNA-templated transcription"/>
    <property type="evidence" value="ECO:0007669"/>
    <property type="project" value="InterPro"/>
</dbReference>
<dbReference type="InterPro" id="IPR007219">
    <property type="entry name" value="XnlR_reg_dom"/>
</dbReference>
<dbReference type="CDD" id="cd00067">
    <property type="entry name" value="GAL4"/>
    <property type="match status" value="1"/>
</dbReference>
<keyword evidence="2" id="KW-0479">Metal-binding</keyword>
<dbReference type="GO" id="GO:0008270">
    <property type="term" value="F:zinc ion binding"/>
    <property type="evidence" value="ECO:0007669"/>
    <property type="project" value="InterPro"/>
</dbReference>
<feature type="region of interest" description="Disordered" evidence="6">
    <location>
        <begin position="439"/>
        <end position="472"/>
    </location>
</feature>
<feature type="region of interest" description="Disordered" evidence="6">
    <location>
        <begin position="86"/>
        <end position="105"/>
    </location>
</feature>
<comment type="caution">
    <text evidence="8">The sequence shown here is derived from an EMBL/GenBank/DDBJ whole genome shotgun (WGS) entry which is preliminary data.</text>
</comment>
<evidence type="ECO:0000259" key="7">
    <source>
        <dbReference type="PROSITE" id="PS50048"/>
    </source>
</evidence>
<dbReference type="GO" id="GO:0000981">
    <property type="term" value="F:DNA-binding transcription factor activity, RNA polymerase II-specific"/>
    <property type="evidence" value="ECO:0007669"/>
    <property type="project" value="InterPro"/>
</dbReference>
<dbReference type="OrthoDB" id="4456959at2759"/>
<dbReference type="AlphaFoldDB" id="A0A420YHS0"/>
<reference evidence="8 9" key="1">
    <citation type="submission" date="2018-08" db="EMBL/GenBank/DDBJ databases">
        <title>Draft genome of the lignicolous fungus Coniochaeta pulveracea.</title>
        <authorList>
            <person name="Borstlap C.J."/>
            <person name="De Witt R.N."/>
            <person name="Botha A."/>
            <person name="Volschenk H."/>
        </authorList>
    </citation>
    <scope>NUCLEOTIDE SEQUENCE [LARGE SCALE GENOMIC DNA]</scope>
    <source>
        <strain evidence="8 9">CAB683</strain>
    </source>
</reference>
<feature type="region of interest" description="Disordered" evidence="6">
    <location>
        <begin position="132"/>
        <end position="174"/>
    </location>
</feature>
<gene>
    <name evidence="8" type="ORF">DL546_008733</name>
</gene>
<dbReference type="InterPro" id="IPR001138">
    <property type="entry name" value="Zn2Cys6_DnaBD"/>
</dbReference>
<dbReference type="InterPro" id="IPR050815">
    <property type="entry name" value="TF_fung"/>
</dbReference>
<name>A0A420YHS0_9PEZI</name>
<dbReference type="InterPro" id="IPR036864">
    <property type="entry name" value="Zn2-C6_fun-type_DNA-bd_sf"/>
</dbReference>
<proteinExistence type="predicted"/>
<protein>
    <recommendedName>
        <fullName evidence="7">Zn(2)-C6 fungal-type domain-containing protein</fullName>
    </recommendedName>
</protein>
<feature type="region of interest" description="Disordered" evidence="6">
    <location>
        <begin position="722"/>
        <end position="753"/>
    </location>
</feature>
<dbReference type="Pfam" id="PF04082">
    <property type="entry name" value="Fungal_trans"/>
    <property type="match status" value="1"/>
</dbReference>
<evidence type="ECO:0000256" key="6">
    <source>
        <dbReference type="SAM" id="MobiDB-lite"/>
    </source>
</evidence>
<keyword evidence="5" id="KW-0539">Nucleus</keyword>
<dbReference type="PROSITE" id="PS00463">
    <property type="entry name" value="ZN2_CY6_FUNGAL_1"/>
    <property type="match status" value="1"/>
</dbReference>
<evidence type="ECO:0000256" key="4">
    <source>
        <dbReference type="ARBA" id="ARBA00023163"/>
    </source>
</evidence>
<keyword evidence="3" id="KW-0805">Transcription regulation</keyword>
<dbReference type="GO" id="GO:0003677">
    <property type="term" value="F:DNA binding"/>
    <property type="evidence" value="ECO:0007669"/>
    <property type="project" value="InterPro"/>
</dbReference>
<keyword evidence="4" id="KW-0804">Transcription</keyword>
<dbReference type="SUPFAM" id="SSF57701">
    <property type="entry name" value="Zn2/Cys6 DNA-binding domain"/>
    <property type="match status" value="1"/>
</dbReference>
<evidence type="ECO:0000256" key="3">
    <source>
        <dbReference type="ARBA" id="ARBA00023015"/>
    </source>
</evidence>
<dbReference type="Gene3D" id="4.10.240.10">
    <property type="entry name" value="Zn(2)-C6 fungal-type DNA-binding domain"/>
    <property type="match status" value="1"/>
</dbReference>
<feature type="compositionally biased region" description="Polar residues" evidence="6">
    <location>
        <begin position="151"/>
        <end position="164"/>
    </location>
</feature>
<sequence length="859" mass="95578">MDTINDADGPSAAAALVEPEKPSCQGCRKRKLKCSRELPTCAHCRRLDTECVYGDKKSKPGLKSGAIEGLSRRIESLENALFSRNASECPRGDSPAVNGNHNQGLLGNNPPGDVLNLLSNLCVELCKHNNSLRQSSDRPSGASASPDARGQQRQRQYSLSQDSPSPLLVSHSRKRRRLDSCGNPNIDLQLSLEDVVDASPASCLPPPELLEDVVNTYFTVIQPWVPILHETRFRTRLNDADQRASLLVIIHAMVVCTIRFTQPETHGLSPDQVEGMAKRSRSIVVLTAMDSLAVENLQALIMIAFNDIGNGEASKAWSIVGSLTRTVEYLQLSVEPVNHDTEPLLKPLVSLPPAQSWVEEEERRRVFWNIFNLDRFCSVATGWNTSLTADDVRRRLPADGGCWHTGEVVTTPYFGIWDRSNAKIGNSIAFLPAHYSSLEQDDDPGAEPDATTKPGMAQPQPSPRPSTTKSLVAGPDMSTVGAFAYCIEATESLSRVTTFFLQQRIDFNDRREVINWLTRFKELDLRLVHWKMFLPRKWKDSNISRQPQLINMDPNLTLAHATHNTSMILLHQRIAYPPAEWANIVKLPSLCSADTCQNAAVETQNIMAKYLKYTSKIGPVTNQFAFCVFVAARVLLVHWRYYGSDLPQEFWLLVEGLDEMAKRWLGTGEGRPGWSAGRREGQRCLAETYADHLRDLHQRCVADTNFSVDVLGYSTVISNHSRHHYHQAQPQEAHQKSGQIPRTTNGTNSMVPSNHHYVNNSVVYLPQQPQATSHIVQGRDDVALVNATPTQRIDYESPTNDELSNISYMLLDQQFLDMDRVISLDNMIFSTSMGTTAHAMGDGNSSLGGSHGGDSYSFQ</sequence>
<dbReference type="STRING" id="177199.A0A420YHS0"/>
<feature type="compositionally biased region" description="Polar residues" evidence="6">
    <location>
        <begin position="728"/>
        <end position="753"/>
    </location>
</feature>
<dbReference type="EMBL" id="QVQW01000009">
    <property type="protein sequence ID" value="RKU47438.1"/>
    <property type="molecule type" value="Genomic_DNA"/>
</dbReference>
<dbReference type="Proteomes" id="UP000275385">
    <property type="component" value="Unassembled WGS sequence"/>
</dbReference>
<evidence type="ECO:0000313" key="8">
    <source>
        <dbReference type="EMBL" id="RKU47438.1"/>
    </source>
</evidence>
<dbReference type="Pfam" id="PF00172">
    <property type="entry name" value="Zn_clus"/>
    <property type="match status" value="1"/>
</dbReference>
<dbReference type="PROSITE" id="PS50048">
    <property type="entry name" value="ZN2_CY6_FUNGAL_2"/>
    <property type="match status" value="1"/>
</dbReference>
<dbReference type="PANTHER" id="PTHR47338:SF23">
    <property type="entry name" value="ZN(II)2CYS6 TRANSCRIPTION FACTOR (EUROFUNG)"/>
    <property type="match status" value="1"/>
</dbReference>
<dbReference type="GO" id="GO:0005634">
    <property type="term" value="C:nucleus"/>
    <property type="evidence" value="ECO:0007669"/>
    <property type="project" value="UniProtKB-SubCell"/>
</dbReference>
<dbReference type="PANTHER" id="PTHR47338">
    <property type="entry name" value="ZN(II)2CYS6 TRANSCRIPTION FACTOR (EUROFUNG)-RELATED"/>
    <property type="match status" value="1"/>
</dbReference>
<dbReference type="SMART" id="SM00066">
    <property type="entry name" value="GAL4"/>
    <property type="match status" value="1"/>
</dbReference>
<accession>A0A420YHS0</accession>
<evidence type="ECO:0000313" key="9">
    <source>
        <dbReference type="Proteomes" id="UP000275385"/>
    </source>
</evidence>
<comment type="subcellular location">
    <subcellularLocation>
        <location evidence="1">Nucleus</location>
    </subcellularLocation>
</comment>